<dbReference type="GO" id="GO:0005886">
    <property type="term" value="C:plasma membrane"/>
    <property type="evidence" value="ECO:0007669"/>
    <property type="project" value="TreeGrafter"/>
</dbReference>
<dbReference type="PANTHER" id="PTHR10590">
    <property type="entry name" value="SODIUM/NUCLEOSIDE COTRANSPORTER"/>
    <property type="match status" value="1"/>
</dbReference>
<proteinExistence type="predicted"/>
<feature type="non-terminal residue" evidence="3">
    <location>
        <position position="1"/>
    </location>
</feature>
<sequence length="230" mass="24757">PIQQIIFAKHLLAASVMSAPAAIVAAKILLPEKEEFETKLEVVKNDIGANALEAISNGTSDGLRLAVNVGAMLLVFIAFISMANYILFKIGDWTFLNGWISENTRYTELSFNMILGYIGAPIAWLIGVCKEDMFLIGQLLGEKTVLNEFVAYVSLGEMKNCGEFFEEKSIIIATYILCGFANFASIGIQIGGIGSLAPKRRADLSKLGILALIAGTLASLFTAVIVGMIL</sequence>
<keyword evidence="1" id="KW-1133">Transmembrane helix</keyword>
<feature type="domain" description="Concentrative nucleoside transporter C-terminal" evidence="2">
    <location>
        <begin position="10"/>
        <end position="227"/>
    </location>
</feature>
<feature type="transmembrane region" description="Helical" evidence="1">
    <location>
        <begin position="109"/>
        <end position="127"/>
    </location>
</feature>
<dbReference type="EMBL" id="UINC01197831">
    <property type="protein sequence ID" value="SVE15511.1"/>
    <property type="molecule type" value="Genomic_DNA"/>
</dbReference>
<name>A0A383B6K9_9ZZZZ</name>
<feature type="transmembrane region" description="Helical" evidence="1">
    <location>
        <begin position="172"/>
        <end position="197"/>
    </location>
</feature>
<feature type="transmembrane region" description="Helical" evidence="1">
    <location>
        <begin position="65"/>
        <end position="88"/>
    </location>
</feature>
<organism evidence="3">
    <name type="scientific">marine metagenome</name>
    <dbReference type="NCBI Taxonomy" id="408172"/>
    <lineage>
        <taxon>unclassified sequences</taxon>
        <taxon>metagenomes</taxon>
        <taxon>ecological metagenomes</taxon>
    </lineage>
</organism>
<dbReference type="AlphaFoldDB" id="A0A383B6K9"/>
<dbReference type="GO" id="GO:0005337">
    <property type="term" value="F:nucleoside transmembrane transporter activity"/>
    <property type="evidence" value="ECO:0007669"/>
    <property type="project" value="InterPro"/>
</dbReference>
<keyword evidence="1" id="KW-0472">Membrane</keyword>
<evidence type="ECO:0000259" key="2">
    <source>
        <dbReference type="Pfam" id="PF07662"/>
    </source>
</evidence>
<feature type="transmembrane region" description="Helical" evidence="1">
    <location>
        <begin position="12"/>
        <end position="30"/>
    </location>
</feature>
<reference evidence="3" key="1">
    <citation type="submission" date="2018-05" db="EMBL/GenBank/DDBJ databases">
        <authorList>
            <person name="Lanie J.A."/>
            <person name="Ng W.-L."/>
            <person name="Kazmierczak K.M."/>
            <person name="Andrzejewski T.M."/>
            <person name="Davidsen T.M."/>
            <person name="Wayne K.J."/>
            <person name="Tettelin H."/>
            <person name="Glass J.I."/>
            <person name="Rusch D."/>
            <person name="Podicherti R."/>
            <person name="Tsui H.-C.T."/>
            <person name="Winkler M.E."/>
        </authorList>
    </citation>
    <scope>NUCLEOTIDE SEQUENCE</scope>
</reference>
<dbReference type="GO" id="GO:0015293">
    <property type="term" value="F:symporter activity"/>
    <property type="evidence" value="ECO:0007669"/>
    <property type="project" value="TreeGrafter"/>
</dbReference>
<evidence type="ECO:0000256" key="1">
    <source>
        <dbReference type="SAM" id="Phobius"/>
    </source>
</evidence>
<dbReference type="Pfam" id="PF07662">
    <property type="entry name" value="Nucleos_tra2_C"/>
    <property type="match status" value="1"/>
</dbReference>
<dbReference type="PANTHER" id="PTHR10590:SF4">
    <property type="entry name" value="SOLUTE CARRIER FAMILY 28 MEMBER 3"/>
    <property type="match status" value="1"/>
</dbReference>
<dbReference type="InterPro" id="IPR008276">
    <property type="entry name" value="C_nuclsd_transpt"/>
</dbReference>
<evidence type="ECO:0000313" key="3">
    <source>
        <dbReference type="EMBL" id="SVE15511.1"/>
    </source>
</evidence>
<gene>
    <name evidence="3" type="ORF">METZ01_LOCUS468365</name>
</gene>
<accession>A0A383B6K9</accession>
<dbReference type="InterPro" id="IPR011657">
    <property type="entry name" value="CNT_C_dom"/>
</dbReference>
<feature type="transmembrane region" description="Helical" evidence="1">
    <location>
        <begin position="209"/>
        <end position="229"/>
    </location>
</feature>
<keyword evidence="1" id="KW-0812">Transmembrane</keyword>
<protein>
    <recommendedName>
        <fullName evidence="2">Concentrative nucleoside transporter C-terminal domain-containing protein</fullName>
    </recommendedName>
</protein>